<comment type="caution">
    <text evidence="2">The sequence shown here is derived from an EMBL/GenBank/DDBJ whole genome shotgun (WGS) entry which is preliminary data.</text>
</comment>
<organism evidence="2 3">
    <name type="scientific">Photobacterium aphoticum</name>
    <dbReference type="NCBI Taxonomy" id="754436"/>
    <lineage>
        <taxon>Bacteria</taxon>
        <taxon>Pseudomonadati</taxon>
        <taxon>Pseudomonadota</taxon>
        <taxon>Gammaproteobacteria</taxon>
        <taxon>Vibrionales</taxon>
        <taxon>Vibrionaceae</taxon>
        <taxon>Photobacterium</taxon>
    </lineage>
</organism>
<name>A0A0J1GSS1_9GAMM</name>
<evidence type="ECO:0000256" key="1">
    <source>
        <dbReference type="SAM" id="Phobius"/>
    </source>
</evidence>
<dbReference type="PATRIC" id="fig|754436.4.peg.648"/>
<dbReference type="AlphaFoldDB" id="A0A0J1GSS1"/>
<keyword evidence="3" id="KW-1185">Reference proteome</keyword>
<feature type="transmembrane region" description="Helical" evidence="1">
    <location>
        <begin position="34"/>
        <end position="63"/>
    </location>
</feature>
<accession>A0A0J1GSS1</accession>
<keyword evidence="1" id="KW-0812">Transmembrane</keyword>
<dbReference type="Proteomes" id="UP000036426">
    <property type="component" value="Unassembled WGS sequence"/>
</dbReference>
<evidence type="ECO:0000313" key="2">
    <source>
        <dbReference type="EMBL" id="KLV02504.1"/>
    </source>
</evidence>
<keyword evidence="1" id="KW-0472">Membrane</keyword>
<proteinExistence type="predicted"/>
<protein>
    <submittedName>
        <fullName evidence="2">Uncharacterized protein</fullName>
    </submittedName>
</protein>
<reference evidence="2 3" key="1">
    <citation type="submission" date="2015-05" db="EMBL/GenBank/DDBJ databases">
        <title>Photobacterium galathea sp. nov.</title>
        <authorList>
            <person name="Machado H."/>
            <person name="Gram L."/>
        </authorList>
    </citation>
    <scope>NUCLEOTIDE SEQUENCE [LARGE SCALE GENOMIC DNA]</scope>
    <source>
        <strain evidence="2 3">DSM 25995</strain>
    </source>
</reference>
<sequence>MAAERQGLEQEWLLLQQQCEEYERYSLLIKLFNFLLFSVFLLAGGLAGKTGMVVLVVLLMVWLQDAIWKTFQSRIVPRLLQLEQAIHPLNVGAHVQPDTTAFQFNTHYMQSRPSQIGLIREYATQAIRPTVAFPHALLVFMACVLIVLG</sequence>
<dbReference type="RefSeq" id="WP_047872895.1">
    <property type="nucleotide sequence ID" value="NZ_BMYC01000027.1"/>
</dbReference>
<gene>
    <name evidence="2" type="ORF">ABT58_03065</name>
</gene>
<evidence type="ECO:0000313" key="3">
    <source>
        <dbReference type="Proteomes" id="UP000036426"/>
    </source>
</evidence>
<feature type="transmembrane region" description="Helical" evidence="1">
    <location>
        <begin position="130"/>
        <end position="148"/>
    </location>
</feature>
<dbReference type="OrthoDB" id="8563935at2"/>
<dbReference type="EMBL" id="LDOV01000006">
    <property type="protein sequence ID" value="KLV02504.1"/>
    <property type="molecule type" value="Genomic_DNA"/>
</dbReference>
<keyword evidence="1" id="KW-1133">Transmembrane helix</keyword>